<dbReference type="EMBL" id="CP017717">
    <property type="protein sequence ID" value="AQZ67557.1"/>
    <property type="molecule type" value="Genomic_DNA"/>
</dbReference>
<dbReference type="Pfam" id="PF24410">
    <property type="entry name" value="wHTH-HSP90_Na-assoc"/>
    <property type="match status" value="1"/>
</dbReference>
<dbReference type="STRING" id="1909395.BKM31_44300"/>
<feature type="domain" description="wHTH-Hsp90 Na associated" evidence="1">
    <location>
        <begin position="282"/>
        <end position="331"/>
    </location>
</feature>
<sequence>MEMSVLDARSALISLEDRGLLQLPQITATTDMTPNADVVEFIKWALQTLHPGTRRQEFTRAEPCLAVAALLSGRYWRRGAVCQLKKLIPYTIPEGEITYVHLVRLASMITGTIGDARRLLSSTYPDVSLPAATQHSESLQPWLLSAYLVTPFWSWKSPSWAVNAGQIVDGTLDFGITVGDFLRQLAPYRELGAPIPELGQDAFAEMAGWRPDQYDIDMLALPQANPFLNDVDYATEIDGLRLVQIAGRLGMNLTEAHRRLNRMAPLGLQLRYVSDAVPDEIVLWQDLLLLTVHLDGQHPVISGHVDLGHCRRAAEETQEPVMRLFDRLRIYAPLFSLTLPQEPVDV</sequence>
<organism evidence="2 3">
    <name type="scientific">[Actinomadura] parvosata subsp. kistnae</name>
    <dbReference type="NCBI Taxonomy" id="1909395"/>
    <lineage>
        <taxon>Bacteria</taxon>
        <taxon>Bacillati</taxon>
        <taxon>Actinomycetota</taxon>
        <taxon>Actinomycetes</taxon>
        <taxon>Streptosporangiales</taxon>
        <taxon>Streptosporangiaceae</taxon>
        <taxon>Nonomuraea</taxon>
    </lineage>
</organism>
<dbReference type="InterPro" id="IPR056507">
    <property type="entry name" value="wHTH-HSP90_Na-assoc"/>
</dbReference>
<gene>
    <name evidence="2" type="ORF">BKM31_44300</name>
</gene>
<proteinExistence type="predicted"/>
<evidence type="ECO:0000313" key="3">
    <source>
        <dbReference type="Proteomes" id="UP000190797"/>
    </source>
</evidence>
<dbReference type="Proteomes" id="UP000190797">
    <property type="component" value="Chromosome"/>
</dbReference>
<evidence type="ECO:0000259" key="1">
    <source>
        <dbReference type="Pfam" id="PF24410"/>
    </source>
</evidence>
<evidence type="ECO:0000313" key="2">
    <source>
        <dbReference type="EMBL" id="AQZ67557.1"/>
    </source>
</evidence>
<protein>
    <recommendedName>
        <fullName evidence="1">wHTH-Hsp90 Na associated domain-containing protein</fullName>
    </recommendedName>
</protein>
<dbReference type="AlphaFoldDB" id="A0A1V0ABH9"/>
<accession>A0A1V0ABH9</accession>
<name>A0A1V0ABH9_9ACTN</name>
<keyword evidence="3" id="KW-1185">Reference proteome</keyword>
<reference evidence="3" key="1">
    <citation type="journal article" date="2017" name="Med. Chem. Commun.">
        <title>Nonomuraea sp. ATCC 55076 harbours the largest actinomycete chromosome to date and the kistamicin biosynthetic gene cluster.</title>
        <authorList>
            <person name="Nazari B."/>
            <person name="Forneris C.C."/>
            <person name="Gibson M.I."/>
            <person name="Moon K."/>
            <person name="Schramma K.R."/>
            <person name="Seyedsayamdost M.R."/>
        </authorList>
    </citation>
    <scope>NUCLEOTIDE SEQUENCE [LARGE SCALE GENOMIC DNA]</scope>
    <source>
        <strain evidence="3">ATCC 55076</strain>
    </source>
</reference>
<dbReference type="KEGG" id="noa:BKM31_44300"/>